<dbReference type="Pfam" id="PF02467">
    <property type="entry name" value="Whib"/>
    <property type="match status" value="1"/>
</dbReference>
<sequence>MPKPHDPDWMTRAFCRDAEDRNRWFTDSRRGPMQNYARKLCAPCAMHQPCAAYALSFNDLPIGVVIAGVSLGEDTSENSYQRALQRVRAIAEGDAPDEGPPEDTADMTAGELNESHLGKTIRVGQIGGVIHEARPRIRPSAGHRKYVDMHIVINTPHGLKTIVLSPRTHVVIR</sequence>
<dbReference type="RefSeq" id="YP_009287545.1">
    <property type="nucleotide sequence ID" value="NC_031074.1"/>
</dbReference>
<dbReference type="EMBL" id="KX557272">
    <property type="protein sequence ID" value="AOE43766.1"/>
    <property type="molecule type" value="Genomic_DNA"/>
</dbReference>
<dbReference type="OrthoDB" id="27261at10239"/>
<evidence type="ECO:0000313" key="3">
    <source>
        <dbReference type="Proteomes" id="UP000202170"/>
    </source>
</evidence>
<dbReference type="PROSITE" id="PS51674">
    <property type="entry name" value="4FE4S_WBL"/>
    <property type="match status" value="1"/>
</dbReference>
<dbReference type="Proteomes" id="UP000202170">
    <property type="component" value="Segment"/>
</dbReference>
<feature type="domain" description="4Fe-4S Wbl-type" evidence="1">
    <location>
        <begin position="14"/>
        <end position="76"/>
    </location>
</feature>
<proteinExistence type="predicted"/>
<accession>A0A1B3AYE0</accession>
<dbReference type="InterPro" id="IPR034768">
    <property type="entry name" value="4FE4S_WBL"/>
</dbReference>
<gene>
    <name evidence="2" type="primary">77</name>
    <name evidence="2" type="ORF">SEA_BANTAM_77</name>
</gene>
<evidence type="ECO:0000313" key="2">
    <source>
        <dbReference type="EMBL" id="AOE43766.1"/>
    </source>
</evidence>
<reference evidence="3" key="1">
    <citation type="submission" date="2016-07" db="EMBL/GenBank/DDBJ databases">
        <authorList>
            <person name="Florea S."/>
            <person name="Webb J.S."/>
            <person name="Jaromczyk J."/>
            <person name="Schardl C.L."/>
        </authorList>
    </citation>
    <scope>NUCLEOTIDE SEQUENCE [LARGE SCALE GENOMIC DNA]</scope>
</reference>
<name>A0A1B3AYE0_9CAUD</name>
<keyword evidence="3" id="KW-1185">Reference proteome</keyword>
<evidence type="ECO:0000259" key="1">
    <source>
        <dbReference type="PROSITE" id="PS51674"/>
    </source>
</evidence>
<protein>
    <submittedName>
        <fullName evidence="2">WhiB family transcription factor</fullName>
    </submittedName>
</protein>
<dbReference type="KEGG" id="vg:29080341"/>
<organism evidence="2 3">
    <name type="scientific">Gordonia phage Bantam</name>
    <dbReference type="NCBI Taxonomy" id="1887641"/>
    <lineage>
        <taxon>Viruses</taxon>
        <taxon>Duplodnaviria</taxon>
        <taxon>Heunggongvirae</taxon>
        <taxon>Uroviricota</taxon>
        <taxon>Caudoviricetes</taxon>
        <taxon>Bantamvirus</taxon>
        <taxon>Bantamvirus bantam</taxon>
    </lineage>
</organism>
<dbReference type="GeneID" id="29080341"/>